<comment type="caution">
    <text evidence="1">The sequence shown here is derived from an EMBL/GenBank/DDBJ whole genome shotgun (WGS) entry which is preliminary data.</text>
</comment>
<dbReference type="EMBL" id="MU250601">
    <property type="protein sequence ID" value="KAG7439310.1"/>
    <property type="molecule type" value="Genomic_DNA"/>
</dbReference>
<dbReference type="OrthoDB" id="3006639at2759"/>
<dbReference type="GeneID" id="66101985"/>
<reference evidence="1" key="1">
    <citation type="submission" date="2020-11" db="EMBL/GenBank/DDBJ databases">
        <title>Adaptations for nitrogen fixation in a non-lichenized fungal sporocarp promotes dispersal by wood-feeding termites.</title>
        <authorList>
            <consortium name="DOE Joint Genome Institute"/>
            <person name="Koch R.A."/>
            <person name="Yoon G."/>
            <person name="Arayal U."/>
            <person name="Lail K."/>
            <person name="Amirebrahimi M."/>
            <person name="Labutti K."/>
            <person name="Lipzen A."/>
            <person name="Riley R."/>
            <person name="Barry K."/>
            <person name="Henrissat B."/>
            <person name="Grigoriev I.V."/>
            <person name="Herr J.R."/>
            <person name="Aime M.C."/>
        </authorList>
    </citation>
    <scope>NUCLEOTIDE SEQUENCE</scope>
    <source>
        <strain evidence="1">MCA 3950</strain>
    </source>
</reference>
<evidence type="ECO:0000313" key="1">
    <source>
        <dbReference type="EMBL" id="KAG7439310.1"/>
    </source>
</evidence>
<proteinExistence type="predicted"/>
<evidence type="ECO:0000313" key="2">
    <source>
        <dbReference type="Proteomes" id="UP000812287"/>
    </source>
</evidence>
<dbReference type="Proteomes" id="UP000812287">
    <property type="component" value="Unassembled WGS sequence"/>
</dbReference>
<protein>
    <submittedName>
        <fullName evidence="1">Uncharacterized protein</fullName>
    </submittedName>
</protein>
<name>A0A9P8AL22_9AGAR</name>
<gene>
    <name evidence="1" type="ORF">BT62DRAFT_1081663</name>
</gene>
<dbReference type="RefSeq" id="XP_043032810.1">
    <property type="nucleotide sequence ID" value="XM_043179691.1"/>
</dbReference>
<organism evidence="1 2">
    <name type="scientific">Guyanagaster necrorhizus</name>
    <dbReference type="NCBI Taxonomy" id="856835"/>
    <lineage>
        <taxon>Eukaryota</taxon>
        <taxon>Fungi</taxon>
        <taxon>Dikarya</taxon>
        <taxon>Basidiomycota</taxon>
        <taxon>Agaricomycotina</taxon>
        <taxon>Agaricomycetes</taxon>
        <taxon>Agaricomycetidae</taxon>
        <taxon>Agaricales</taxon>
        <taxon>Marasmiineae</taxon>
        <taxon>Physalacriaceae</taxon>
        <taxon>Guyanagaster</taxon>
    </lineage>
</organism>
<sequence length="305" mass="34287">MVVGRSDQLRQAAFRPQHSLSLLFSTEDGRALFVVHSYALGELNLDSSQPPHKLWQQVGCWGNLSDSATKKSSFKIGTAVECVEEDCAPVFPLEFDPNDHSETQKYCDALAHYRRQAFLNPGLTFDHNTSKPSFQLSVPSLASLRSAGRQFPTCAANWYLETTRPASSLRHPEPSWADPTSEYECPRNLAGVENLVSNALENCYGKHKLAMPHGESTHVILMEYIKGTTLAQLQDKYPSHDTPRYNPLPQKSYSEWLDMAKELYISALRGMRNMMIASTTSLKQVVYIDFAFAELNARQDLIDAH</sequence>
<keyword evidence="2" id="KW-1185">Reference proteome</keyword>
<accession>A0A9P8AL22</accession>
<dbReference type="AlphaFoldDB" id="A0A9P8AL22"/>